<dbReference type="STRING" id="553311.SAMN05216231_1168"/>
<organism evidence="3 4">
    <name type="scientific">Virgibacillus salinus</name>
    <dbReference type="NCBI Taxonomy" id="553311"/>
    <lineage>
        <taxon>Bacteria</taxon>
        <taxon>Bacillati</taxon>
        <taxon>Bacillota</taxon>
        <taxon>Bacilli</taxon>
        <taxon>Bacillales</taxon>
        <taxon>Bacillaceae</taxon>
        <taxon>Virgibacillus</taxon>
    </lineage>
</organism>
<reference evidence="3 4" key="1">
    <citation type="submission" date="2016-10" db="EMBL/GenBank/DDBJ databases">
        <authorList>
            <person name="de Groot N.N."/>
        </authorList>
    </citation>
    <scope>NUCLEOTIDE SEQUENCE [LARGE SCALE GENOMIC DNA]</scope>
    <source>
        <strain evidence="3 4">CGMCC 1.10449</strain>
    </source>
</reference>
<dbReference type="InterPro" id="IPR036034">
    <property type="entry name" value="PDZ_sf"/>
</dbReference>
<dbReference type="Pfam" id="PF17820">
    <property type="entry name" value="PDZ_6"/>
    <property type="match status" value="1"/>
</dbReference>
<gene>
    <name evidence="3" type="ORF">SAMN05216231_1168</name>
</gene>
<evidence type="ECO:0000256" key="1">
    <source>
        <dbReference type="SAM" id="Phobius"/>
    </source>
</evidence>
<feature type="transmembrane region" description="Helical" evidence="1">
    <location>
        <begin position="189"/>
        <end position="211"/>
    </location>
</feature>
<feature type="transmembrane region" description="Helical" evidence="1">
    <location>
        <begin position="106"/>
        <end position="124"/>
    </location>
</feature>
<feature type="transmembrane region" description="Helical" evidence="1">
    <location>
        <begin position="12"/>
        <end position="34"/>
    </location>
</feature>
<dbReference type="SUPFAM" id="SSF50156">
    <property type="entry name" value="PDZ domain-like"/>
    <property type="match status" value="1"/>
</dbReference>
<evidence type="ECO:0000313" key="4">
    <source>
        <dbReference type="Proteomes" id="UP000199444"/>
    </source>
</evidence>
<sequence length="396" mass="44991">MAESWFIELAKGIGRLFLNPMFYWTFILVLLAGYKRIRRERNNFGFKLFDVFSEWKNTWFLSIISGLLISIVLVGSGMIFSYETILLLSIVTIGLSITLRFSMLSASYTIGITYMILLLMPFILEQQNIVDDDMFSNTNFVGLSLLVAILLTVEALLLKRNTRNTTFPDLELGRRGVWAGMHHIKKLSIIPFFVVIPSGLITPIVPFWPYFGMNGETYSLLLVPFLLGFDHIVRGNIPEKAAVHIARSIHILSLFVLMLAVGSIYVGWLSLVAVVVAILGREYINYRHRISDKEKPNYFNKNERGLKVLAVIPGTPADRLGILVGETIVKVNRQSINNKDEFYYGLQDSGAFFKLEIIGDNGEIRYVQSALYEEDHHELGIISTSNRYQDNQTKAN</sequence>
<protein>
    <recommendedName>
        <fullName evidence="2">PDZ domain-containing protein</fullName>
    </recommendedName>
</protein>
<dbReference type="Proteomes" id="UP000199444">
    <property type="component" value="Unassembled WGS sequence"/>
</dbReference>
<dbReference type="AlphaFoldDB" id="A0A1H0ZEC1"/>
<feature type="transmembrane region" description="Helical" evidence="1">
    <location>
        <begin position="140"/>
        <end position="158"/>
    </location>
</feature>
<feature type="domain" description="PDZ" evidence="2">
    <location>
        <begin position="308"/>
        <end position="343"/>
    </location>
</feature>
<name>A0A1H0ZEC1_9BACI</name>
<feature type="transmembrane region" description="Helical" evidence="1">
    <location>
        <begin position="254"/>
        <end position="279"/>
    </location>
</feature>
<evidence type="ECO:0000259" key="2">
    <source>
        <dbReference type="Pfam" id="PF17820"/>
    </source>
</evidence>
<proteinExistence type="predicted"/>
<dbReference type="Gene3D" id="2.30.42.10">
    <property type="match status" value="1"/>
</dbReference>
<keyword evidence="1" id="KW-0472">Membrane</keyword>
<feature type="transmembrane region" description="Helical" evidence="1">
    <location>
        <begin position="55"/>
        <end position="73"/>
    </location>
</feature>
<dbReference type="InterPro" id="IPR041489">
    <property type="entry name" value="PDZ_6"/>
</dbReference>
<keyword evidence="1" id="KW-1133">Transmembrane helix</keyword>
<accession>A0A1H0ZEC1</accession>
<keyword evidence="4" id="KW-1185">Reference proteome</keyword>
<evidence type="ECO:0000313" key="3">
    <source>
        <dbReference type="EMBL" id="SDQ25511.1"/>
    </source>
</evidence>
<dbReference type="EMBL" id="FNKD01000001">
    <property type="protein sequence ID" value="SDQ25511.1"/>
    <property type="molecule type" value="Genomic_DNA"/>
</dbReference>
<keyword evidence="1" id="KW-0812">Transmembrane</keyword>